<accession>A0A0F6RGV5</accession>
<comment type="pathway">
    <text evidence="1">Bacterial outer membrane biogenesis; LPS core biosynthesis.</text>
</comment>
<evidence type="ECO:0000256" key="1">
    <source>
        <dbReference type="PIRNR" id="PIRNR037318"/>
    </source>
</evidence>
<keyword evidence="1" id="KW-0808">Transferase</keyword>
<dbReference type="EMBL" id="CP011132">
    <property type="protein sequence ID" value="AKE60615.1"/>
    <property type="molecule type" value="Genomic_DNA"/>
</dbReference>
<proteinExistence type="inferred from homology"/>
<dbReference type="SUPFAM" id="SSF56112">
    <property type="entry name" value="Protein kinase-like (PK-like)"/>
    <property type="match status" value="1"/>
</dbReference>
<dbReference type="PIRSF" id="PIRSF037318">
    <property type="entry name" value="RfaP"/>
    <property type="match status" value="1"/>
</dbReference>
<evidence type="ECO:0000313" key="3">
    <source>
        <dbReference type="EMBL" id="AKE60615.1"/>
    </source>
</evidence>
<keyword evidence="1" id="KW-0448">Lipopolysaccharide biosynthesis</keyword>
<evidence type="ECO:0000313" key="4">
    <source>
        <dbReference type="Proteomes" id="UP000034085"/>
    </source>
</evidence>
<dbReference type="GO" id="GO:0005524">
    <property type="term" value="F:ATP binding"/>
    <property type="evidence" value="ECO:0007669"/>
    <property type="project" value="UniProtKB-UniRule"/>
</dbReference>
<gene>
    <name evidence="3" type="ORF">F384_19610</name>
</gene>
<keyword evidence="1" id="KW-0067">ATP-binding</keyword>
<dbReference type="OrthoDB" id="9782725at2"/>
<evidence type="ECO:0000256" key="2">
    <source>
        <dbReference type="PIRSR" id="PIRSR037318-50"/>
    </source>
</evidence>
<dbReference type="InterPro" id="IPR011009">
    <property type="entry name" value="Kinase-like_dom_sf"/>
</dbReference>
<dbReference type="Pfam" id="PF06293">
    <property type="entry name" value="Kdo"/>
    <property type="match status" value="1"/>
</dbReference>
<reference evidence="3 4" key="1">
    <citation type="journal article" date="2013" name="Appl. Microbiol. Biotechnol.">
        <title>Glycerol assimilation and production of 1,3-propanediol by Citrobacter amalonaticus Y19.</title>
        <authorList>
            <person name="Ainala S.K."/>
            <person name="Ashok S."/>
            <person name="Ko Y."/>
            <person name="Park S."/>
        </authorList>
    </citation>
    <scope>NUCLEOTIDE SEQUENCE [LARGE SCALE GENOMIC DNA]</scope>
    <source>
        <strain evidence="3 4">Y19</strain>
    </source>
</reference>
<dbReference type="UniPathway" id="UPA00958"/>
<dbReference type="InterPro" id="IPR017172">
    <property type="entry name" value="Lsacc_core_hep_kinase_RfaP"/>
</dbReference>
<keyword evidence="1" id="KW-0547">Nucleotide-binding</keyword>
<dbReference type="Proteomes" id="UP000034085">
    <property type="component" value="Chromosome"/>
</dbReference>
<dbReference type="RefSeq" id="WP_046492130.1">
    <property type="nucleotide sequence ID" value="NZ_CP011132.1"/>
</dbReference>
<dbReference type="EC" id="2.7.1.-" evidence="1"/>
<feature type="active site" evidence="2">
    <location>
        <position position="162"/>
    </location>
</feature>
<dbReference type="GO" id="GO:0009244">
    <property type="term" value="P:lipopolysaccharide core region biosynthetic process"/>
    <property type="evidence" value="ECO:0007669"/>
    <property type="project" value="UniProtKB-UniRule"/>
</dbReference>
<protein>
    <recommendedName>
        <fullName evidence="1">Lipopolysaccharide core heptose(I) kinase</fullName>
        <ecNumber evidence="1">2.7.1.-</ecNumber>
    </recommendedName>
</protein>
<dbReference type="GO" id="GO:0016301">
    <property type="term" value="F:kinase activity"/>
    <property type="evidence" value="ECO:0007669"/>
    <property type="project" value="UniProtKB-UniRule"/>
</dbReference>
<comment type="similarity">
    <text evidence="1">Belongs to the protein kinase superfamily. KdkA/rfaP family.</text>
</comment>
<dbReference type="PATRIC" id="fig|1261127.3.peg.4094"/>
<keyword evidence="1 3" id="KW-0418">Kinase</keyword>
<organism evidence="3 4">
    <name type="scientific">Citrobacter amalonaticus Y19</name>
    <dbReference type="NCBI Taxonomy" id="1261127"/>
    <lineage>
        <taxon>Bacteria</taxon>
        <taxon>Pseudomonadati</taxon>
        <taxon>Pseudomonadota</taxon>
        <taxon>Gammaproteobacteria</taxon>
        <taxon>Enterobacterales</taxon>
        <taxon>Enterobacteriaceae</taxon>
        <taxon>Citrobacter</taxon>
    </lineage>
</organism>
<sequence length="265" mass="30871">MVELKEPLATLWRGKDAFEEVKTLQGEVFRELETRRTLRFELAGKSYFLKWHRGTSLKEIVKNLLSLRMPVLGADREWNAIHRLQDLGVDTMYGVGFGEKGLNPLTKTSFIITEDLTPTISLEDYCADWAANPPDVNVKRMLIDRVATMVRKMHAGGINHRDCYICHFLLHLPFSGNKEDLKISVIDLHRAQIRTTVPRRWRDKDLIGLYFSSLNIGLTQRDIWRFMQVYFSAPLRDIFRNEADLLIQAEAKAERIKERTLRKKL</sequence>
<dbReference type="AlphaFoldDB" id="A0A0F6RGV5"/>
<comment type="function">
    <text evidence="1">Kinase involved in the biosynthesis of the core oligosaccharide region of lipopolysaccharide (LPS). Catalyzes the phosphorylation of heptose I (HepI), the first heptose added to the Kdo2-lipid A module.</text>
</comment>
<dbReference type="KEGG" id="cama:F384_19610"/>
<name>A0A0F6RGV5_CITAM</name>
<dbReference type="NCBIfam" id="NF011703">
    <property type="entry name" value="PRK15123.1"/>
    <property type="match status" value="1"/>
</dbReference>
<dbReference type="HOGENOM" id="CLU_081267_0_0_6"/>